<reference evidence="6" key="1">
    <citation type="journal article" date="2019" name="Int. J. Syst. Evol. Microbiol.">
        <title>The Global Catalogue of Microorganisms (GCM) 10K type strain sequencing project: providing services to taxonomists for standard genome sequencing and annotation.</title>
        <authorList>
            <consortium name="The Broad Institute Genomics Platform"/>
            <consortium name="The Broad Institute Genome Sequencing Center for Infectious Disease"/>
            <person name="Wu L."/>
            <person name="Ma J."/>
        </authorList>
    </citation>
    <scope>NUCLEOTIDE SEQUENCE [LARGE SCALE GENOMIC DNA]</scope>
    <source>
        <strain evidence="6">JCM 18298</strain>
    </source>
</reference>
<evidence type="ECO:0000313" key="6">
    <source>
        <dbReference type="Proteomes" id="UP001500603"/>
    </source>
</evidence>
<dbReference type="EMBL" id="BAABJM010000004">
    <property type="protein sequence ID" value="GAA5060512.1"/>
    <property type="molecule type" value="Genomic_DNA"/>
</dbReference>
<evidence type="ECO:0000313" key="5">
    <source>
        <dbReference type="EMBL" id="GAA5060512.1"/>
    </source>
</evidence>
<name>A0ABP9KMH9_9NOCA</name>
<keyword evidence="2 3" id="KW-0808">Transferase</keyword>
<evidence type="ECO:0000256" key="3">
    <source>
        <dbReference type="RuleBase" id="RU363071"/>
    </source>
</evidence>
<evidence type="ECO:0000256" key="1">
    <source>
        <dbReference type="ARBA" id="ARBA00008911"/>
    </source>
</evidence>
<dbReference type="SUPFAM" id="SSF51569">
    <property type="entry name" value="Aldolase"/>
    <property type="match status" value="1"/>
</dbReference>
<dbReference type="InterPro" id="IPR002480">
    <property type="entry name" value="DAHP_synth_2"/>
</dbReference>
<dbReference type="InterPro" id="IPR028978">
    <property type="entry name" value="Chorismate_lyase_/UTRA_dom_sf"/>
</dbReference>
<dbReference type="Gene3D" id="3.20.20.70">
    <property type="entry name" value="Aldolase class I"/>
    <property type="match status" value="1"/>
</dbReference>
<sequence length="562" mass="59965">MPILEAILDTELQVRVLRQDELAARRLPEAIRELLRVGDDDRVIVRRSCLLDSDLVTASVNYVVTVPEPAVGTGVEDVRVPIGYSLLSHGVRQSRHVVRVGHTRWPDGRLCAAKAYVIVRGEQPLCYIRESFNPGLIAPDHSRATDADRWDDEPEGEAGSSEEYAAAGVRTPSHDGSTMPAPSSRPGAAPDSRGPSSLRTELADATHGDAFVLHLGQRTDHGGAPALLYAASAVVTHALGRATVPVLTHRAAETADPALSSENRFAREIAAGDRARHDDPVTTRRQHSPATPSHAIIETHDTPELFVDRGIVDAGSRGGPHTESTGAHRAPTLIATSAELLRRTAQLPGLPVPPDLLREVAGLMPLAATLAPTARELHTSIPALWWSRTVPSATHRATIPPPDARADQLWFDYAPLTPQHLRRATSTDRPVGVLLDPATTAAEVETLCRAFGADTPPGKLTLVARVAATDAERLPELFAAAGSTPVCWLYDPLPPEFRAAADTATAEFDTGDLAAIGTATTAFFRACRATDTVVGGLRLSDALTPGQVLRCVLLALTEARTP</sequence>
<keyword evidence="6" id="KW-1185">Reference proteome</keyword>
<comment type="catalytic activity">
    <reaction evidence="3">
        <text>D-erythrose 4-phosphate + phosphoenolpyruvate + H2O = 7-phospho-2-dehydro-3-deoxy-D-arabino-heptonate + phosphate</text>
        <dbReference type="Rhea" id="RHEA:14717"/>
        <dbReference type="ChEBI" id="CHEBI:15377"/>
        <dbReference type="ChEBI" id="CHEBI:16897"/>
        <dbReference type="ChEBI" id="CHEBI:43474"/>
        <dbReference type="ChEBI" id="CHEBI:58394"/>
        <dbReference type="ChEBI" id="CHEBI:58702"/>
        <dbReference type="EC" id="2.5.1.54"/>
    </reaction>
</comment>
<dbReference type="SUPFAM" id="SSF64288">
    <property type="entry name" value="Chorismate lyase-like"/>
    <property type="match status" value="1"/>
</dbReference>
<accession>A0ABP9KMH9</accession>
<feature type="compositionally biased region" description="Low complexity" evidence="4">
    <location>
        <begin position="157"/>
        <end position="168"/>
    </location>
</feature>
<organism evidence="5 6">
    <name type="scientific">Nocardia callitridis</name>
    <dbReference type="NCBI Taxonomy" id="648753"/>
    <lineage>
        <taxon>Bacteria</taxon>
        <taxon>Bacillati</taxon>
        <taxon>Actinomycetota</taxon>
        <taxon>Actinomycetes</taxon>
        <taxon>Mycobacteriales</taxon>
        <taxon>Nocardiaceae</taxon>
        <taxon>Nocardia</taxon>
    </lineage>
</organism>
<proteinExistence type="inferred from homology"/>
<dbReference type="Pfam" id="PF01474">
    <property type="entry name" value="DAHP_synth_2"/>
    <property type="match status" value="1"/>
</dbReference>
<comment type="pathway">
    <text evidence="3">Metabolic intermediate biosynthesis; chorismate biosynthesis; chorismate from D-erythrose 4-phosphate and phosphoenolpyruvate: step 1/7.</text>
</comment>
<keyword evidence="3" id="KW-0028">Amino-acid biosynthesis</keyword>
<protein>
    <recommendedName>
        <fullName evidence="3">Phospho-2-dehydro-3-deoxyheptonate aldolase</fullName>
        <ecNumber evidence="3">2.5.1.54</ecNumber>
    </recommendedName>
</protein>
<dbReference type="InterPro" id="IPR013785">
    <property type="entry name" value="Aldolase_TIM"/>
</dbReference>
<feature type="region of interest" description="Disordered" evidence="4">
    <location>
        <begin position="138"/>
        <end position="199"/>
    </location>
</feature>
<evidence type="ECO:0000256" key="2">
    <source>
        <dbReference type="ARBA" id="ARBA00022679"/>
    </source>
</evidence>
<comment type="caution">
    <text evidence="5">The sequence shown here is derived from an EMBL/GenBank/DDBJ whole genome shotgun (WGS) entry which is preliminary data.</text>
</comment>
<keyword evidence="3" id="KW-0057">Aromatic amino acid biosynthesis</keyword>
<gene>
    <name evidence="5" type="ORF">GCM10023318_42070</name>
</gene>
<dbReference type="Gene3D" id="3.40.1410.10">
    <property type="entry name" value="Chorismate lyase-like"/>
    <property type="match status" value="1"/>
</dbReference>
<dbReference type="EC" id="2.5.1.54" evidence="3"/>
<dbReference type="RefSeq" id="WP_345497280.1">
    <property type="nucleotide sequence ID" value="NZ_BAABJM010000004.1"/>
</dbReference>
<dbReference type="Proteomes" id="UP001500603">
    <property type="component" value="Unassembled WGS sequence"/>
</dbReference>
<evidence type="ECO:0000256" key="4">
    <source>
        <dbReference type="SAM" id="MobiDB-lite"/>
    </source>
</evidence>
<comment type="similarity">
    <text evidence="1 3">Belongs to the class-II DAHP synthase family.</text>
</comment>